<accession>A0A9W6LBB4</accession>
<sequence>MGFRRLALMALFFFLTGCATGDRSMMTTHTYPHSHSFYDLRVSWETTGDRGSVTIDGTLKNQSYYYLSDPEITATLLDANGKIIGEGTFLFFPHQFSLDEIAPFTIRIPVKEGEVPKRIRFTYRYRLAEEGMSGSPRFNSFEATP</sequence>
<gene>
    <name evidence="2" type="ORF">GHYDROH2_03550</name>
</gene>
<feature type="signal peptide" evidence="1">
    <location>
        <begin position="1"/>
        <end position="21"/>
    </location>
</feature>
<dbReference type="InterPro" id="IPR047676">
    <property type="entry name" value="FxLYD_dom"/>
</dbReference>
<feature type="chain" id="PRO_5040927975" evidence="1">
    <location>
        <begin position="22"/>
        <end position="145"/>
    </location>
</feature>
<protein>
    <submittedName>
        <fullName evidence="2">Lipoprotein</fullName>
    </submittedName>
</protein>
<keyword evidence="1" id="KW-0732">Signal</keyword>
<keyword evidence="3" id="KW-1185">Reference proteome</keyword>
<evidence type="ECO:0000256" key="1">
    <source>
        <dbReference type="SAM" id="SignalP"/>
    </source>
</evidence>
<organism evidence="2 3">
    <name type="scientific">Geobacter hydrogenophilus</name>
    <dbReference type="NCBI Taxonomy" id="40983"/>
    <lineage>
        <taxon>Bacteria</taxon>
        <taxon>Pseudomonadati</taxon>
        <taxon>Thermodesulfobacteriota</taxon>
        <taxon>Desulfuromonadia</taxon>
        <taxon>Geobacterales</taxon>
        <taxon>Geobacteraceae</taxon>
        <taxon>Geobacter</taxon>
    </lineage>
</organism>
<evidence type="ECO:0000313" key="2">
    <source>
        <dbReference type="EMBL" id="GLI36854.1"/>
    </source>
</evidence>
<dbReference type="Proteomes" id="UP001144352">
    <property type="component" value="Unassembled WGS sequence"/>
</dbReference>
<name>A0A9W6LBB4_9BACT</name>
<comment type="caution">
    <text evidence="2">The sequence shown here is derived from an EMBL/GenBank/DDBJ whole genome shotgun (WGS) entry which is preliminary data.</text>
</comment>
<keyword evidence="2" id="KW-0449">Lipoprotein</keyword>
<reference evidence="2" key="1">
    <citation type="submission" date="2022-12" db="EMBL/GenBank/DDBJ databases">
        <title>Reference genome sequencing for broad-spectrum identification of bacterial and archaeal isolates by mass spectrometry.</title>
        <authorList>
            <person name="Sekiguchi Y."/>
            <person name="Tourlousse D.M."/>
        </authorList>
    </citation>
    <scope>NUCLEOTIDE SEQUENCE</scope>
    <source>
        <strain evidence="2">H2</strain>
    </source>
</reference>
<dbReference type="EMBL" id="BSDS01000001">
    <property type="protein sequence ID" value="GLI36854.1"/>
    <property type="molecule type" value="Genomic_DNA"/>
</dbReference>
<proteinExistence type="predicted"/>
<dbReference type="AlphaFoldDB" id="A0A9W6LBB4"/>
<dbReference type="NCBIfam" id="NF038353">
    <property type="entry name" value="FxLYD_dom"/>
    <property type="match status" value="1"/>
</dbReference>
<dbReference type="RefSeq" id="WP_214187828.1">
    <property type="nucleotide sequence ID" value="NZ_BSDS01000001.1"/>
</dbReference>
<dbReference type="PROSITE" id="PS51257">
    <property type="entry name" value="PROKAR_LIPOPROTEIN"/>
    <property type="match status" value="1"/>
</dbReference>
<evidence type="ECO:0000313" key="3">
    <source>
        <dbReference type="Proteomes" id="UP001144352"/>
    </source>
</evidence>